<dbReference type="KEGG" id="mclo:DK849_00545"/>
<dbReference type="Pfam" id="PF10896">
    <property type="entry name" value="DUF2714"/>
    <property type="match status" value="1"/>
</dbReference>
<reference evidence="2" key="1">
    <citation type="submission" date="2018-06" db="EMBL/GenBank/DDBJ databases">
        <title>Complete genome sequences of Mycoplasma anatis, M. anseris and M. cloacale type strains.</title>
        <authorList>
            <person name="Grozner D."/>
            <person name="Forro B."/>
            <person name="Sulyok K.M."/>
            <person name="Marton S."/>
            <person name="Kreizinger Z."/>
            <person name="Banyai K."/>
            <person name="Gyuranecz M."/>
        </authorList>
    </citation>
    <scope>NUCLEOTIDE SEQUENCE [LARGE SCALE GENOMIC DNA]</scope>
    <source>
        <strain evidence="2">NCTC 10199</strain>
    </source>
</reference>
<accession>A0A2Z4LLK1</accession>
<name>A0A2Z4LLK1_9BACT</name>
<dbReference type="Proteomes" id="UP000249865">
    <property type="component" value="Chromosome"/>
</dbReference>
<keyword evidence="2" id="KW-1185">Reference proteome</keyword>
<organism evidence="1 2">
    <name type="scientific">Metamycoplasma cloacale</name>
    <dbReference type="NCBI Taxonomy" id="92401"/>
    <lineage>
        <taxon>Bacteria</taxon>
        <taxon>Bacillati</taxon>
        <taxon>Mycoplasmatota</taxon>
        <taxon>Mycoplasmoidales</taxon>
        <taxon>Metamycoplasmataceae</taxon>
        <taxon>Metamycoplasma</taxon>
    </lineage>
</organism>
<dbReference type="AlphaFoldDB" id="A0A2Z4LLK1"/>
<evidence type="ECO:0000313" key="2">
    <source>
        <dbReference type="Proteomes" id="UP000249865"/>
    </source>
</evidence>
<proteinExistence type="predicted"/>
<dbReference type="InterPro" id="IPR021222">
    <property type="entry name" value="DUF2714"/>
</dbReference>
<sequence>MKLNNSKELKKLMQQQQNFQNQLFNDWTEIANSSSFVSFGAFNNQFLVVNNLSNQDNEYQKFIQELTAACNKKQDLNFSKFNIHFTRNERFSFTDLIPEIKWSESSNVLSYSVFDANNSMSIKTKYNNLFHELLQKGFYVEIVPNIAILITGDKKTKSIFNSKLINEY</sequence>
<gene>
    <name evidence="1" type="ORF">DK849_00545</name>
</gene>
<dbReference type="EMBL" id="CP030103">
    <property type="protein sequence ID" value="AWX42575.1"/>
    <property type="molecule type" value="Genomic_DNA"/>
</dbReference>
<dbReference type="RefSeq" id="WP_029329953.1">
    <property type="nucleotide sequence ID" value="NZ_CP030103.1"/>
</dbReference>
<protein>
    <submittedName>
        <fullName evidence="1">DUF2714 domain-containing protein</fullName>
    </submittedName>
</protein>
<evidence type="ECO:0000313" key="1">
    <source>
        <dbReference type="EMBL" id="AWX42575.1"/>
    </source>
</evidence>
<dbReference type="OrthoDB" id="399620at2"/>